<protein>
    <submittedName>
        <fullName evidence="1">Uncharacterized protein</fullName>
    </submittedName>
</protein>
<accession>A0A4Z1HVH6</accession>
<reference evidence="1 2" key="1">
    <citation type="submission" date="2017-12" db="EMBL/GenBank/DDBJ databases">
        <title>Comparative genomics of Botrytis spp.</title>
        <authorList>
            <person name="Valero-Jimenez C.A."/>
            <person name="Tapia P."/>
            <person name="Veloso J."/>
            <person name="Silva-Moreno E."/>
            <person name="Staats M."/>
            <person name="Valdes J.H."/>
            <person name="Van Kan J.A.L."/>
        </authorList>
    </citation>
    <scope>NUCLEOTIDE SEQUENCE [LARGE SCALE GENOMIC DNA]</scope>
    <source>
        <strain evidence="1 2">MUCL11595</strain>
    </source>
</reference>
<name>A0A4Z1HVH6_9HELO</name>
<dbReference type="OrthoDB" id="2343925at2759"/>
<gene>
    <name evidence="1" type="ORF">BCON_0180g00160</name>
</gene>
<dbReference type="EMBL" id="PQXN01000180">
    <property type="protein sequence ID" value="TGO50590.1"/>
    <property type="molecule type" value="Genomic_DNA"/>
</dbReference>
<sequence>MQIPNHNLRHDLGKRSHARNPRDCYIFSTLLKSHFSNRVLGSYNLSILSEFLKKEFRIQGGIVRFANMITLLYEASQFSQPHWFPLSR</sequence>
<proteinExistence type="predicted"/>
<organism evidence="1 2">
    <name type="scientific">Botryotinia convoluta</name>
    <dbReference type="NCBI Taxonomy" id="54673"/>
    <lineage>
        <taxon>Eukaryota</taxon>
        <taxon>Fungi</taxon>
        <taxon>Dikarya</taxon>
        <taxon>Ascomycota</taxon>
        <taxon>Pezizomycotina</taxon>
        <taxon>Leotiomycetes</taxon>
        <taxon>Helotiales</taxon>
        <taxon>Sclerotiniaceae</taxon>
        <taxon>Botryotinia</taxon>
    </lineage>
</organism>
<comment type="caution">
    <text evidence="1">The sequence shown here is derived from an EMBL/GenBank/DDBJ whole genome shotgun (WGS) entry which is preliminary data.</text>
</comment>
<dbReference type="Proteomes" id="UP000297527">
    <property type="component" value="Unassembled WGS sequence"/>
</dbReference>
<keyword evidence="2" id="KW-1185">Reference proteome</keyword>
<evidence type="ECO:0000313" key="1">
    <source>
        <dbReference type="EMBL" id="TGO50590.1"/>
    </source>
</evidence>
<evidence type="ECO:0000313" key="2">
    <source>
        <dbReference type="Proteomes" id="UP000297527"/>
    </source>
</evidence>
<dbReference type="AlphaFoldDB" id="A0A4Z1HVH6"/>